<protein>
    <submittedName>
        <fullName evidence="2">Uncharacterized protein</fullName>
    </submittedName>
</protein>
<evidence type="ECO:0000256" key="1">
    <source>
        <dbReference type="SAM" id="MobiDB-lite"/>
    </source>
</evidence>
<reference evidence="2" key="1">
    <citation type="submission" date="2020-01" db="EMBL/GenBank/DDBJ databases">
        <authorList>
            <consortium name="DOE Joint Genome Institute"/>
            <person name="Haridas S."/>
            <person name="Albert R."/>
            <person name="Binder M."/>
            <person name="Bloem J."/>
            <person name="Labutti K."/>
            <person name="Salamov A."/>
            <person name="Andreopoulos B."/>
            <person name="Baker S.E."/>
            <person name="Barry K."/>
            <person name="Bills G."/>
            <person name="Bluhm B.H."/>
            <person name="Cannon C."/>
            <person name="Castanera R."/>
            <person name="Culley D.E."/>
            <person name="Daum C."/>
            <person name="Ezra D."/>
            <person name="Gonzalez J.B."/>
            <person name="Henrissat B."/>
            <person name="Kuo A."/>
            <person name="Liang C."/>
            <person name="Lipzen A."/>
            <person name="Lutzoni F."/>
            <person name="Magnuson J."/>
            <person name="Mondo S."/>
            <person name="Nolan M."/>
            <person name="Ohm R."/>
            <person name="Pangilinan J."/>
            <person name="Park H.-J."/>
            <person name="Ramirez L."/>
            <person name="Alfaro M."/>
            <person name="Sun H."/>
            <person name="Tritt A."/>
            <person name="Yoshinaga Y."/>
            <person name="Zwiers L.-H."/>
            <person name="Turgeon B.G."/>
            <person name="Goodwin S.B."/>
            <person name="Spatafora J.W."/>
            <person name="Crous P.W."/>
            <person name="Grigoriev I.V."/>
        </authorList>
    </citation>
    <scope>NUCLEOTIDE SEQUENCE</scope>
    <source>
        <strain evidence="2">CBS 394.84</strain>
    </source>
</reference>
<evidence type="ECO:0000313" key="2">
    <source>
        <dbReference type="EMBL" id="KAF1851385.1"/>
    </source>
</evidence>
<keyword evidence="3" id="KW-1185">Reference proteome</keyword>
<dbReference type="Proteomes" id="UP000800039">
    <property type="component" value="Unassembled WGS sequence"/>
</dbReference>
<dbReference type="GeneID" id="63848270"/>
<feature type="region of interest" description="Disordered" evidence="1">
    <location>
        <begin position="91"/>
        <end position="117"/>
    </location>
</feature>
<evidence type="ECO:0000313" key="3">
    <source>
        <dbReference type="Proteomes" id="UP000800039"/>
    </source>
</evidence>
<gene>
    <name evidence="2" type="ORF">K460DRAFT_33766</name>
</gene>
<name>A0A9P4GTD4_9PLEO</name>
<organism evidence="2 3">
    <name type="scientific">Cucurbitaria berberidis CBS 394.84</name>
    <dbReference type="NCBI Taxonomy" id="1168544"/>
    <lineage>
        <taxon>Eukaryota</taxon>
        <taxon>Fungi</taxon>
        <taxon>Dikarya</taxon>
        <taxon>Ascomycota</taxon>
        <taxon>Pezizomycotina</taxon>
        <taxon>Dothideomycetes</taxon>
        <taxon>Pleosporomycetidae</taxon>
        <taxon>Pleosporales</taxon>
        <taxon>Pleosporineae</taxon>
        <taxon>Cucurbitariaceae</taxon>
        <taxon>Cucurbitaria</taxon>
    </lineage>
</organism>
<dbReference type="EMBL" id="ML976614">
    <property type="protein sequence ID" value="KAF1851385.1"/>
    <property type="molecule type" value="Genomic_DNA"/>
</dbReference>
<sequence>MPWTRECVQPVDCAVLCCAVLCCAVLDKVDKVERRAGFLEPCRRSCRLCLSHCLLADELPPPSAVLIMPFSPLRVPSLVMRITRTNAVVGLSQKGKPSHSPTAWEQRHSKQALPPFPPMRRRSTLFAQCVHTQGTSMLVVDQAVATQTHTHSLSVCLSVCLSVSHTHTSAPARRRPLAAFPVGLGNPKPTWPSMCAYRQGRT</sequence>
<accession>A0A9P4GTD4</accession>
<dbReference type="AlphaFoldDB" id="A0A9P4GTD4"/>
<proteinExistence type="predicted"/>
<dbReference type="RefSeq" id="XP_040793948.1">
    <property type="nucleotide sequence ID" value="XM_040931018.1"/>
</dbReference>
<comment type="caution">
    <text evidence="2">The sequence shown here is derived from an EMBL/GenBank/DDBJ whole genome shotgun (WGS) entry which is preliminary data.</text>
</comment>